<feature type="compositionally biased region" description="Polar residues" evidence="1">
    <location>
        <begin position="425"/>
        <end position="436"/>
    </location>
</feature>
<dbReference type="HOGENOM" id="CLU_570066_0_0_1"/>
<protein>
    <submittedName>
        <fullName evidence="2">Uncharacterized protein</fullName>
    </submittedName>
</protein>
<feature type="compositionally biased region" description="Basic and acidic residues" evidence="1">
    <location>
        <begin position="443"/>
        <end position="469"/>
    </location>
</feature>
<gene>
    <name evidence="2" type="ORF">SERLADRAFT_463566</name>
</gene>
<evidence type="ECO:0000256" key="1">
    <source>
        <dbReference type="SAM" id="MobiDB-lite"/>
    </source>
</evidence>
<accession>F8NSL6</accession>
<evidence type="ECO:0000313" key="2">
    <source>
        <dbReference type="EMBL" id="EGO26471.1"/>
    </source>
</evidence>
<feature type="compositionally biased region" description="Basic and acidic residues" evidence="1">
    <location>
        <begin position="409"/>
        <end position="419"/>
    </location>
</feature>
<feature type="compositionally biased region" description="Low complexity" evidence="1">
    <location>
        <begin position="340"/>
        <end position="354"/>
    </location>
</feature>
<dbReference type="EMBL" id="GL945432">
    <property type="protein sequence ID" value="EGO26471.1"/>
    <property type="molecule type" value="Genomic_DNA"/>
</dbReference>
<dbReference type="AlphaFoldDB" id="F8NSL6"/>
<sequence>MLSRASVSTVGARRLQPWRAYATLDQLPQSAAQETQTRSPRTFRKSRTFTPKHIDHVSVENDSGNATHTIFVRSVDGILGLSDAYSIIRGIERRYGPLREYRFLRDTEISSMYQSILWASFTSTKSFDSVPSSGEVLRIPVPEVDSRKEGGQGLEDLQGLFEPQVRTVENDRGAPAFQDSYSKAQEPEASRFLRVKVERAAKDEPFRSELYQRDVRRDQKLAVGHAFMEWGGFHPLKPLYTSSPFSTPTEEQSGQPDNASMRIALNKWSQITGRPDPSFVDTSKPEQDDKLEDSAADVRASEKADLPTTEPSETPMDAEASQPDTQTQRARPSRVKKAKPLPLEWEPLSEPKPSTSTARNAKAVEKSDEKTASPPQSRRERILAQVRDKARADAHKAIILRTLEEEYQVENRKWEEKQRSRVRSQKSAVNSETATPSIARLDGAGKEGDVEEKKETKAEGPRPDSEEKERFWKIFGKWF</sequence>
<reference evidence="2" key="1">
    <citation type="submission" date="2011-04" db="EMBL/GenBank/DDBJ databases">
        <title>Evolution of plant cell wall degrading machinery underlies the functional diversity of forest fungi.</title>
        <authorList>
            <consortium name="US DOE Joint Genome Institute (JGI-PGF)"/>
            <person name="Eastwood D.C."/>
            <person name="Floudas D."/>
            <person name="Binder M."/>
            <person name="Majcherczyk A."/>
            <person name="Schneider P."/>
            <person name="Aerts A."/>
            <person name="Asiegbu F.O."/>
            <person name="Baker S.E."/>
            <person name="Barry K."/>
            <person name="Bendiksby M."/>
            <person name="Blumentritt M."/>
            <person name="Coutinho P.M."/>
            <person name="Cullen D."/>
            <person name="Cullen D."/>
            <person name="Gathman A."/>
            <person name="Goodell B."/>
            <person name="Henrissat B."/>
            <person name="Ihrmark K."/>
            <person name="Kauserud H."/>
            <person name="Kohler A."/>
            <person name="LaButti K."/>
            <person name="Lapidus A."/>
            <person name="Lavin J.L."/>
            <person name="Lee Y.-H."/>
            <person name="Lindquist E."/>
            <person name="Lilly W."/>
            <person name="Lucas S."/>
            <person name="Morin E."/>
            <person name="Murat C."/>
            <person name="Oguiza J.A."/>
            <person name="Park J."/>
            <person name="Pisabarro A.G."/>
            <person name="Riley R."/>
            <person name="Rosling A."/>
            <person name="Salamov A."/>
            <person name="Schmidt O."/>
            <person name="Schmutz J."/>
            <person name="Skrede I."/>
            <person name="Stenlid J."/>
            <person name="Wiebenga A."/>
            <person name="Xie X."/>
            <person name="Kues U."/>
            <person name="Hibbett D.S."/>
            <person name="Hoffmeister D."/>
            <person name="Hogberg N."/>
            <person name="Martin F."/>
            <person name="Grigoriev I.V."/>
            <person name="Watkinson S.C."/>
        </authorList>
    </citation>
    <scope>NUCLEOTIDE SEQUENCE</scope>
    <source>
        <strain evidence="2">S7.9</strain>
    </source>
</reference>
<proteinExistence type="predicted"/>
<organism>
    <name type="scientific">Serpula lacrymans var. lacrymans (strain S7.9)</name>
    <name type="common">Dry rot fungus</name>
    <dbReference type="NCBI Taxonomy" id="578457"/>
    <lineage>
        <taxon>Eukaryota</taxon>
        <taxon>Fungi</taxon>
        <taxon>Dikarya</taxon>
        <taxon>Basidiomycota</taxon>
        <taxon>Agaricomycotina</taxon>
        <taxon>Agaricomycetes</taxon>
        <taxon>Agaricomycetidae</taxon>
        <taxon>Boletales</taxon>
        <taxon>Coniophorineae</taxon>
        <taxon>Serpulaceae</taxon>
        <taxon>Serpula</taxon>
    </lineage>
</organism>
<dbReference type="RefSeq" id="XP_007316644.1">
    <property type="nucleotide sequence ID" value="XM_007316582.1"/>
</dbReference>
<feature type="region of interest" description="Disordered" evidence="1">
    <location>
        <begin position="269"/>
        <end position="388"/>
    </location>
</feature>
<dbReference type="OrthoDB" id="3362336at2759"/>
<feature type="compositionally biased region" description="Basic and acidic residues" evidence="1">
    <location>
        <begin position="362"/>
        <end position="388"/>
    </location>
</feature>
<dbReference type="KEGG" id="sla:SERLADRAFT_463566"/>
<dbReference type="Proteomes" id="UP000008064">
    <property type="component" value="Unassembled WGS sequence"/>
</dbReference>
<name>F8NSL6_SERL9</name>
<feature type="region of interest" description="Disordered" evidence="1">
    <location>
        <begin position="409"/>
        <end position="469"/>
    </location>
</feature>
<dbReference type="GeneID" id="18818586"/>